<reference evidence="2" key="1">
    <citation type="journal article" date="2020" name="Fungal Divers.">
        <title>Resolving the Mortierellaceae phylogeny through synthesis of multi-gene phylogenetics and phylogenomics.</title>
        <authorList>
            <person name="Vandepol N."/>
            <person name="Liber J."/>
            <person name="Desiro A."/>
            <person name="Na H."/>
            <person name="Kennedy M."/>
            <person name="Barry K."/>
            <person name="Grigoriev I.V."/>
            <person name="Miller A.N."/>
            <person name="O'Donnell K."/>
            <person name="Stajich J.E."/>
            <person name="Bonito G."/>
        </authorList>
    </citation>
    <scope>NUCLEOTIDE SEQUENCE</scope>
    <source>
        <strain evidence="2">KOD1015</strain>
    </source>
</reference>
<dbReference type="OrthoDB" id="2437853at2759"/>
<sequence>EDPLDSDSSYSPPPSANASEDSFPTMTLDRKTPSFNHNTPTFSGVEQTDLRLLIRIVENQFYNKDWPEEKKVSSFIGQLSGAAVSWAFDLTEQDPSTQSWDRCG</sequence>
<feature type="compositionally biased region" description="Polar residues" evidence="1">
    <location>
        <begin position="16"/>
        <end position="25"/>
    </location>
</feature>
<feature type="region of interest" description="Disordered" evidence="1">
    <location>
        <begin position="1"/>
        <end position="42"/>
    </location>
</feature>
<dbReference type="AlphaFoldDB" id="A0A9P6ENP7"/>
<feature type="compositionally biased region" description="Polar residues" evidence="1">
    <location>
        <begin position="33"/>
        <end position="42"/>
    </location>
</feature>
<dbReference type="EMBL" id="JAABOA010008586">
    <property type="protein sequence ID" value="KAF9532137.1"/>
    <property type="molecule type" value="Genomic_DNA"/>
</dbReference>
<name>A0A9P6ENP7_9FUNG</name>
<gene>
    <name evidence="2" type="ORF">BGW38_010527</name>
</gene>
<keyword evidence="3" id="KW-1185">Reference proteome</keyword>
<evidence type="ECO:0000313" key="2">
    <source>
        <dbReference type="EMBL" id="KAF9532137.1"/>
    </source>
</evidence>
<dbReference type="Proteomes" id="UP000780801">
    <property type="component" value="Unassembled WGS sequence"/>
</dbReference>
<feature type="non-terminal residue" evidence="2">
    <location>
        <position position="1"/>
    </location>
</feature>
<evidence type="ECO:0000256" key="1">
    <source>
        <dbReference type="SAM" id="MobiDB-lite"/>
    </source>
</evidence>
<evidence type="ECO:0000313" key="3">
    <source>
        <dbReference type="Proteomes" id="UP000780801"/>
    </source>
</evidence>
<proteinExistence type="predicted"/>
<evidence type="ECO:0008006" key="4">
    <source>
        <dbReference type="Google" id="ProtNLM"/>
    </source>
</evidence>
<organism evidence="2 3">
    <name type="scientific">Lunasporangiospora selenospora</name>
    <dbReference type="NCBI Taxonomy" id="979761"/>
    <lineage>
        <taxon>Eukaryota</taxon>
        <taxon>Fungi</taxon>
        <taxon>Fungi incertae sedis</taxon>
        <taxon>Mucoromycota</taxon>
        <taxon>Mortierellomycotina</taxon>
        <taxon>Mortierellomycetes</taxon>
        <taxon>Mortierellales</taxon>
        <taxon>Mortierellaceae</taxon>
        <taxon>Lunasporangiospora</taxon>
    </lineage>
</organism>
<feature type="non-terminal residue" evidence="2">
    <location>
        <position position="104"/>
    </location>
</feature>
<feature type="compositionally biased region" description="Low complexity" evidence="1">
    <location>
        <begin position="1"/>
        <end position="10"/>
    </location>
</feature>
<accession>A0A9P6ENP7</accession>
<protein>
    <recommendedName>
        <fullName evidence="4">DUF4939 domain-containing protein</fullName>
    </recommendedName>
</protein>
<comment type="caution">
    <text evidence="2">The sequence shown here is derived from an EMBL/GenBank/DDBJ whole genome shotgun (WGS) entry which is preliminary data.</text>
</comment>